<keyword evidence="2" id="KW-0229">DNA integration</keyword>
<feature type="domain" description="Tyr recombinase" evidence="6">
    <location>
        <begin position="171"/>
        <end position="368"/>
    </location>
</feature>
<sequence length="383" mass="42598">MAKILIGQYEASIYPEGNGYTGAISLGFHPDGSRNRPKRKGKTEKIVKQKLIKLVEDLEKGIKSQDGYTVTQCVNDFLDYGLKGRSENTLRIYRSIASNQIIPRIGRIKLKQLNAEHVERLLGKLAETHSTETVKRTHNLLARAIRRAERHDFVGRNVAALVDPPEGQTGRPSKSLTLAQAARLIEFCQQPPIRLGAYVILCLMSGIRTEEARTLRWADVDLDKATVYVLRAARHGGDTKTRKSRRGLSIAKLAVSALTAHKVRQAEERLAAGDAWQNNDLVFCREDGSPYASWQICRELVKITKAVGLGDEWVPRELRHTFVSLLSDHDVPIEKIADLVGHANTHTTETVYRHLLKPVITGGAEVMDEIFPNGSETTGSKSA</sequence>
<dbReference type="InterPro" id="IPR002104">
    <property type="entry name" value="Integrase_catalytic"/>
</dbReference>
<name>A0ABW3CCF9_9ACTN</name>
<evidence type="ECO:0000259" key="7">
    <source>
        <dbReference type="PROSITE" id="PS51900"/>
    </source>
</evidence>
<proteinExistence type="inferred from homology"/>
<evidence type="ECO:0000256" key="5">
    <source>
        <dbReference type="PROSITE-ProRule" id="PRU01248"/>
    </source>
</evidence>
<dbReference type="PANTHER" id="PTHR30629">
    <property type="entry name" value="PROPHAGE INTEGRASE"/>
    <property type="match status" value="1"/>
</dbReference>
<protein>
    <submittedName>
        <fullName evidence="8">Tyrosine recombinase XerC</fullName>
    </submittedName>
</protein>
<comment type="similarity">
    <text evidence="1">Belongs to the 'phage' integrase family.</text>
</comment>
<evidence type="ECO:0000256" key="2">
    <source>
        <dbReference type="ARBA" id="ARBA00022908"/>
    </source>
</evidence>
<dbReference type="SUPFAM" id="SSF56349">
    <property type="entry name" value="DNA breaking-rejoining enzymes"/>
    <property type="match status" value="1"/>
</dbReference>
<keyword evidence="4" id="KW-0233">DNA recombination</keyword>
<dbReference type="PROSITE" id="PS51898">
    <property type="entry name" value="TYR_RECOMBINASE"/>
    <property type="match status" value="1"/>
</dbReference>
<keyword evidence="3 5" id="KW-0238">DNA-binding</keyword>
<dbReference type="InterPro" id="IPR013762">
    <property type="entry name" value="Integrase-like_cat_sf"/>
</dbReference>
<feature type="domain" description="Core-binding (CB)" evidence="7">
    <location>
        <begin position="68"/>
        <end position="149"/>
    </location>
</feature>
<dbReference type="PROSITE" id="PS51900">
    <property type="entry name" value="CB"/>
    <property type="match status" value="1"/>
</dbReference>
<dbReference type="EMBL" id="JBHTIR010000279">
    <property type="protein sequence ID" value="MFD0851236.1"/>
    <property type="molecule type" value="Genomic_DNA"/>
</dbReference>
<dbReference type="PANTHER" id="PTHR30629:SF2">
    <property type="entry name" value="PROPHAGE INTEGRASE INTS-RELATED"/>
    <property type="match status" value="1"/>
</dbReference>
<dbReference type="Proteomes" id="UP001597083">
    <property type="component" value="Unassembled WGS sequence"/>
</dbReference>
<reference evidence="9" key="1">
    <citation type="journal article" date="2019" name="Int. J. Syst. Evol. Microbiol.">
        <title>The Global Catalogue of Microorganisms (GCM) 10K type strain sequencing project: providing services to taxonomists for standard genome sequencing and annotation.</title>
        <authorList>
            <consortium name="The Broad Institute Genomics Platform"/>
            <consortium name="The Broad Institute Genome Sequencing Center for Infectious Disease"/>
            <person name="Wu L."/>
            <person name="Ma J."/>
        </authorList>
    </citation>
    <scope>NUCLEOTIDE SEQUENCE [LARGE SCALE GENOMIC DNA]</scope>
    <source>
        <strain evidence="9">JCM 31696</strain>
    </source>
</reference>
<comment type="caution">
    <text evidence="8">The sequence shown here is derived from an EMBL/GenBank/DDBJ whole genome shotgun (WGS) entry which is preliminary data.</text>
</comment>
<evidence type="ECO:0000313" key="9">
    <source>
        <dbReference type="Proteomes" id="UP001597083"/>
    </source>
</evidence>
<dbReference type="Gene3D" id="1.10.443.10">
    <property type="entry name" value="Intergrase catalytic core"/>
    <property type="match status" value="1"/>
</dbReference>
<evidence type="ECO:0000313" key="8">
    <source>
        <dbReference type="EMBL" id="MFD0851236.1"/>
    </source>
</evidence>
<evidence type="ECO:0000259" key="6">
    <source>
        <dbReference type="PROSITE" id="PS51898"/>
    </source>
</evidence>
<dbReference type="Gene3D" id="1.10.150.130">
    <property type="match status" value="1"/>
</dbReference>
<evidence type="ECO:0000256" key="1">
    <source>
        <dbReference type="ARBA" id="ARBA00008857"/>
    </source>
</evidence>
<keyword evidence="9" id="KW-1185">Reference proteome</keyword>
<dbReference type="InterPro" id="IPR011010">
    <property type="entry name" value="DNA_brk_join_enz"/>
</dbReference>
<organism evidence="8 9">
    <name type="scientific">Actinomadura adrarensis</name>
    <dbReference type="NCBI Taxonomy" id="1819600"/>
    <lineage>
        <taxon>Bacteria</taxon>
        <taxon>Bacillati</taxon>
        <taxon>Actinomycetota</taxon>
        <taxon>Actinomycetes</taxon>
        <taxon>Streptosporangiales</taxon>
        <taxon>Thermomonosporaceae</taxon>
        <taxon>Actinomadura</taxon>
    </lineage>
</organism>
<accession>A0ABW3CCF9</accession>
<dbReference type="InterPro" id="IPR050808">
    <property type="entry name" value="Phage_Integrase"/>
</dbReference>
<gene>
    <name evidence="8" type="primary">xerC</name>
    <name evidence="8" type="ORF">ACFQ07_03350</name>
</gene>
<dbReference type="InterPro" id="IPR044068">
    <property type="entry name" value="CB"/>
</dbReference>
<dbReference type="Pfam" id="PF00589">
    <property type="entry name" value="Phage_integrase"/>
    <property type="match status" value="1"/>
</dbReference>
<evidence type="ECO:0000256" key="3">
    <source>
        <dbReference type="ARBA" id="ARBA00023125"/>
    </source>
</evidence>
<dbReference type="CDD" id="cd01189">
    <property type="entry name" value="INT_ICEBs1_C_like"/>
    <property type="match status" value="1"/>
</dbReference>
<evidence type="ECO:0000256" key="4">
    <source>
        <dbReference type="ARBA" id="ARBA00023172"/>
    </source>
</evidence>
<dbReference type="InterPro" id="IPR010998">
    <property type="entry name" value="Integrase_recombinase_N"/>
</dbReference>